<sequence>MSRILIRGGHVLSMDPAVGDHPAGDVLIEDGVITSVGPALHDVDAEIVDAAGMVVMPGLIDTHRHTWQGAFGQVAADWTLNEYFAGIIGRLSPRFTPDDVRAGTHFGALEALDTGVTTLFDWAHIMNTPDHADASIDALRAAGIRSVFGHGPPTSDPSWYYASDRRHPDDIRRIAAQAGGLLTVAMAARGPELSTIDATADDLRLARELGLRTSMHVGVGLLGAQRSISQLHERGLLGPDLIFLHASTSTDDELRMLADAGSSASVSPRVEMMMGHGFPATGRLLAAGVRPALSVDVTAGVPGDLFGEMRAAIEAERLRRYDQLLQRGEQPDAVPLTTRQAVEFATIDGARSLGLDDRIGSLTPGKQADVILIRTGRVRDAAAAVAFAAAGDVDTVLVGGEFRKRHGVSAGIRAAAQRAEESRERIELAGPADEETATWNQALSHHPYVTVGATSVADVQAAVRFAARYDKSVAVLATGHGALTSADGSVLINVRRMDQITIDARARTATVGAGVEMQSLIDAAAKEGLAPIAGSSPNVGVVGFTLGGGLSPFLGRAHGFASDHVRRAEIVTPDGEVRQIDADTEPDLFWAIRGGKGNFGVVTSLTVDLLPITRLYGGGLFYPGEHAAAVVEAYRALIAEAPEELTASIAFLRLPPAPFVPEPLRARFTVHVRIAYLGTAEDGARLITPLREVAPLLIDSVDEMPFSAVAAIHADPVDPLPAYEVSAELADFPAEAAEALLAVAGPESGTEVLMVEIRQLGGALAREPRVPSAVEHRTGGFQMFVAAVGAPGMAEDFRPALRTVSDALAPWATGKTQINFLSAYDVTTADITKAYGETGFDRLRHVKTKWDPRNLFRINHNIPPYA</sequence>
<accession>A0ABS5YGM8</accession>
<dbReference type="InterPro" id="IPR050416">
    <property type="entry name" value="FAD-linked_Oxidoreductase"/>
</dbReference>
<dbReference type="InterPro" id="IPR016166">
    <property type="entry name" value="FAD-bd_PCMH"/>
</dbReference>
<evidence type="ECO:0000256" key="5">
    <source>
        <dbReference type="ARBA" id="ARBA00023002"/>
    </source>
</evidence>
<dbReference type="Gene3D" id="3.30.43.10">
    <property type="entry name" value="Uridine Diphospho-n-acetylenolpyruvylglucosamine Reductase, domain 2"/>
    <property type="match status" value="1"/>
</dbReference>
<proteinExistence type="inferred from homology"/>
<dbReference type="InterPro" id="IPR006094">
    <property type="entry name" value="Oxid_FAD_bind_N"/>
</dbReference>
<comment type="similarity">
    <text evidence="2">Belongs to the oxygen-dependent FAD-linked oxidoreductase family.</text>
</comment>
<evidence type="ECO:0000256" key="2">
    <source>
        <dbReference type="ARBA" id="ARBA00005466"/>
    </source>
</evidence>
<dbReference type="NCBIfam" id="NF006056">
    <property type="entry name" value="PRK08204.1"/>
    <property type="match status" value="1"/>
</dbReference>
<keyword evidence="4" id="KW-0274">FAD</keyword>
<dbReference type="RefSeq" id="WP_215784476.1">
    <property type="nucleotide sequence ID" value="NZ_JAHKKG010000001.1"/>
</dbReference>
<evidence type="ECO:0000256" key="3">
    <source>
        <dbReference type="ARBA" id="ARBA00022630"/>
    </source>
</evidence>
<dbReference type="InterPro" id="IPR012951">
    <property type="entry name" value="BBE"/>
</dbReference>
<dbReference type="SUPFAM" id="SSF51556">
    <property type="entry name" value="Metallo-dependent hydrolases"/>
    <property type="match status" value="1"/>
</dbReference>
<keyword evidence="3" id="KW-0285">Flavoprotein</keyword>
<dbReference type="Gene3D" id="3.30.465.10">
    <property type="match status" value="1"/>
</dbReference>
<evidence type="ECO:0000256" key="1">
    <source>
        <dbReference type="ARBA" id="ARBA00001974"/>
    </source>
</evidence>
<name>A0ABS5YGM8_9ACTN</name>
<dbReference type="Pfam" id="PF01565">
    <property type="entry name" value="FAD_binding_4"/>
    <property type="match status" value="1"/>
</dbReference>
<gene>
    <name evidence="7" type="ORF">KOI35_03345</name>
</gene>
<dbReference type="InterPro" id="IPR006680">
    <property type="entry name" value="Amidohydro-rel"/>
</dbReference>
<protein>
    <submittedName>
        <fullName evidence="7">Amidohydrolase family protein</fullName>
    </submittedName>
</protein>
<keyword evidence="5" id="KW-0560">Oxidoreductase</keyword>
<dbReference type="InterPro" id="IPR016169">
    <property type="entry name" value="FAD-bd_PCMH_sub2"/>
</dbReference>
<dbReference type="EMBL" id="JAHKKG010000001">
    <property type="protein sequence ID" value="MBU2662537.1"/>
    <property type="molecule type" value="Genomic_DNA"/>
</dbReference>
<evidence type="ECO:0000259" key="6">
    <source>
        <dbReference type="PROSITE" id="PS51387"/>
    </source>
</evidence>
<evidence type="ECO:0000313" key="7">
    <source>
        <dbReference type="EMBL" id="MBU2662537.1"/>
    </source>
</evidence>
<feature type="domain" description="FAD-binding PCMH-type" evidence="6">
    <location>
        <begin position="443"/>
        <end position="612"/>
    </location>
</feature>
<keyword evidence="8" id="KW-1185">Reference proteome</keyword>
<dbReference type="Gene3D" id="3.40.462.20">
    <property type="match status" value="1"/>
</dbReference>
<dbReference type="InterPro" id="IPR016167">
    <property type="entry name" value="FAD-bd_PCMH_sub1"/>
</dbReference>
<dbReference type="Pfam" id="PF01979">
    <property type="entry name" value="Amidohydro_1"/>
    <property type="match status" value="1"/>
</dbReference>
<reference evidence="7 8" key="1">
    <citation type="submission" date="2021-06" db="EMBL/GenBank/DDBJ databases">
        <title>Actinoplanes lichenicola sp. nov., and Actinoplanes ovalisporus sp. nov., isolated from lichen in Thailand.</title>
        <authorList>
            <person name="Saeng-In P."/>
            <person name="Kanchanasin P."/>
            <person name="Yuki M."/>
            <person name="Kudo T."/>
            <person name="Ohkuma M."/>
            <person name="Phongsopitanun W."/>
            <person name="Tanasupawat S."/>
        </authorList>
    </citation>
    <scope>NUCLEOTIDE SEQUENCE [LARGE SCALE GENOMIC DNA]</scope>
    <source>
        <strain evidence="7 8">NBRC 110975</strain>
    </source>
</reference>
<dbReference type="SUPFAM" id="SSF56176">
    <property type="entry name" value="FAD-binding/transporter-associated domain-like"/>
    <property type="match status" value="1"/>
</dbReference>
<organism evidence="7 8">
    <name type="scientific">Paractinoplanes bogorensis</name>
    <dbReference type="NCBI Taxonomy" id="1610840"/>
    <lineage>
        <taxon>Bacteria</taxon>
        <taxon>Bacillati</taxon>
        <taxon>Actinomycetota</taxon>
        <taxon>Actinomycetes</taxon>
        <taxon>Micromonosporales</taxon>
        <taxon>Micromonosporaceae</taxon>
        <taxon>Paractinoplanes</taxon>
    </lineage>
</organism>
<evidence type="ECO:0000313" key="8">
    <source>
        <dbReference type="Proteomes" id="UP001519654"/>
    </source>
</evidence>
<dbReference type="InterPro" id="IPR011059">
    <property type="entry name" value="Metal-dep_hydrolase_composite"/>
</dbReference>
<comment type="cofactor">
    <cofactor evidence="1">
        <name>FAD</name>
        <dbReference type="ChEBI" id="CHEBI:57692"/>
    </cofactor>
</comment>
<dbReference type="PROSITE" id="PS51387">
    <property type="entry name" value="FAD_PCMH"/>
    <property type="match status" value="1"/>
</dbReference>
<dbReference type="InterPro" id="IPR036318">
    <property type="entry name" value="FAD-bd_PCMH-like_sf"/>
</dbReference>
<dbReference type="InterPro" id="IPR032466">
    <property type="entry name" value="Metal_Hydrolase"/>
</dbReference>
<dbReference type="Proteomes" id="UP001519654">
    <property type="component" value="Unassembled WGS sequence"/>
</dbReference>
<dbReference type="PANTHER" id="PTHR42973:SF39">
    <property type="entry name" value="FAD-BINDING PCMH-TYPE DOMAIN-CONTAINING PROTEIN"/>
    <property type="match status" value="1"/>
</dbReference>
<evidence type="ECO:0000256" key="4">
    <source>
        <dbReference type="ARBA" id="ARBA00022827"/>
    </source>
</evidence>
<dbReference type="PROSITE" id="PS00862">
    <property type="entry name" value="OX2_COVAL_FAD"/>
    <property type="match status" value="1"/>
</dbReference>
<dbReference type="Gene3D" id="3.20.20.140">
    <property type="entry name" value="Metal-dependent hydrolases"/>
    <property type="match status" value="1"/>
</dbReference>
<dbReference type="InterPro" id="IPR006093">
    <property type="entry name" value="Oxy_OxRdtase_FAD_BS"/>
</dbReference>
<dbReference type="Pfam" id="PF08031">
    <property type="entry name" value="BBE"/>
    <property type="match status" value="1"/>
</dbReference>
<dbReference type="Gene3D" id="2.30.40.10">
    <property type="entry name" value="Urease, subunit C, domain 1"/>
    <property type="match status" value="1"/>
</dbReference>
<dbReference type="PANTHER" id="PTHR42973">
    <property type="entry name" value="BINDING OXIDOREDUCTASE, PUTATIVE (AFU_ORTHOLOGUE AFUA_1G17690)-RELATED"/>
    <property type="match status" value="1"/>
</dbReference>
<comment type="caution">
    <text evidence="7">The sequence shown here is derived from an EMBL/GenBank/DDBJ whole genome shotgun (WGS) entry which is preliminary data.</text>
</comment>
<dbReference type="SUPFAM" id="SSF51338">
    <property type="entry name" value="Composite domain of metallo-dependent hydrolases"/>
    <property type="match status" value="1"/>
</dbReference>